<protein>
    <submittedName>
        <fullName evidence="2">Deoxyribodipyrimidine photo-lyase</fullName>
    </submittedName>
</protein>
<dbReference type="SUPFAM" id="SSF52425">
    <property type="entry name" value="Cryptochrome/photolyase, N-terminal domain"/>
    <property type="match status" value="1"/>
</dbReference>
<comment type="caution">
    <text evidence="2">The sequence shown here is derived from an EMBL/GenBank/DDBJ whole genome shotgun (WGS) entry which is preliminary data.</text>
</comment>
<dbReference type="GO" id="GO:0009416">
    <property type="term" value="P:response to light stimulus"/>
    <property type="evidence" value="ECO:0007669"/>
    <property type="project" value="TreeGrafter"/>
</dbReference>
<keyword evidence="2" id="KW-0456">Lyase</keyword>
<dbReference type="PANTHER" id="PTHR11455:SF9">
    <property type="entry name" value="CRYPTOCHROME CIRCADIAN CLOCK 5 ISOFORM X1"/>
    <property type="match status" value="1"/>
</dbReference>
<dbReference type="Pfam" id="PF00875">
    <property type="entry name" value="DNA_photolyase"/>
    <property type="match status" value="1"/>
</dbReference>
<feature type="domain" description="Photolyase/cryptochrome alpha/beta" evidence="1">
    <location>
        <begin position="2"/>
        <end position="123"/>
    </location>
</feature>
<proteinExistence type="predicted"/>
<accession>A0A7C9TB19</accession>
<evidence type="ECO:0000313" key="3">
    <source>
        <dbReference type="Proteomes" id="UP000483432"/>
    </source>
</evidence>
<dbReference type="EMBL" id="JAAFGW010000305">
    <property type="protein sequence ID" value="NDP49560.1"/>
    <property type="molecule type" value="Genomic_DNA"/>
</dbReference>
<evidence type="ECO:0000259" key="1">
    <source>
        <dbReference type="PROSITE" id="PS51645"/>
    </source>
</evidence>
<dbReference type="PROSITE" id="PS51645">
    <property type="entry name" value="PHR_CRY_ALPHA_BETA"/>
    <property type="match status" value="1"/>
</dbReference>
<dbReference type="InterPro" id="IPR014729">
    <property type="entry name" value="Rossmann-like_a/b/a_fold"/>
</dbReference>
<gene>
    <name evidence="2" type="ORF">GZ085_14470</name>
</gene>
<dbReference type="PANTHER" id="PTHR11455">
    <property type="entry name" value="CRYPTOCHROME"/>
    <property type="match status" value="1"/>
</dbReference>
<dbReference type="InterPro" id="IPR006050">
    <property type="entry name" value="DNA_photolyase_N"/>
</dbReference>
<dbReference type="GO" id="GO:0003904">
    <property type="term" value="F:deoxyribodipyrimidine photo-lyase activity"/>
    <property type="evidence" value="ECO:0007669"/>
    <property type="project" value="TreeGrafter"/>
</dbReference>
<feature type="non-terminal residue" evidence="2">
    <location>
        <position position="123"/>
    </location>
</feature>
<dbReference type="GO" id="GO:0071949">
    <property type="term" value="F:FAD binding"/>
    <property type="evidence" value="ECO:0007669"/>
    <property type="project" value="TreeGrafter"/>
</dbReference>
<dbReference type="Gene3D" id="3.40.50.620">
    <property type="entry name" value="HUPs"/>
    <property type="match status" value="1"/>
</dbReference>
<dbReference type="InterPro" id="IPR002081">
    <property type="entry name" value="Cryptochrome/DNA_photolyase_1"/>
</dbReference>
<name>A0A7C9TB19_9PROT</name>
<reference evidence="2 3" key="1">
    <citation type="submission" date="2019-09" db="EMBL/GenBank/DDBJ databases">
        <title>H2 Metabolism Revealed by Metagenomic Analysis in Subglacial Sediment of East Antarctica.</title>
        <authorList>
            <person name="Yang Z."/>
            <person name="Zhang Y."/>
            <person name="Lv Y."/>
            <person name="Yan W."/>
            <person name="Xiao X."/>
            <person name="Sun B."/>
            <person name="Ma H."/>
        </authorList>
    </citation>
    <scope>NUCLEOTIDE SEQUENCE [LARGE SCALE GENOMIC DNA]</scope>
    <source>
        <strain evidence="2">Bin2_2</strain>
    </source>
</reference>
<dbReference type="InterPro" id="IPR036155">
    <property type="entry name" value="Crypto/Photolyase_N_sf"/>
</dbReference>
<sequence>MTLSVVWFKRDLRLHDHAALTLAAARGPVLCLYVIEPAMWAAQDVSNQHYQFLLESLSELDAALARRGGCLHVAVGEVVDILDALLRQSPIADLFAHEETGNDISYQRDLAVGRWCRTHQVGW</sequence>
<organism evidence="2 3">
    <name type="scientific">Sulfuriferula multivorans</name>
    <dbReference type="NCBI Taxonomy" id="1559896"/>
    <lineage>
        <taxon>Bacteria</taxon>
        <taxon>Pseudomonadati</taxon>
        <taxon>Pseudomonadota</taxon>
        <taxon>Betaproteobacteria</taxon>
        <taxon>Nitrosomonadales</taxon>
        <taxon>Sulfuricellaceae</taxon>
        <taxon>Sulfuriferula</taxon>
    </lineage>
</organism>
<dbReference type="Proteomes" id="UP000483432">
    <property type="component" value="Unassembled WGS sequence"/>
</dbReference>
<dbReference type="AlphaFoldDB" id="A0A7C9TB19"/>
<evidence type="ECO:0000313" key="2">
    <source>
        <dbReference type="EMBL" id="NDP49560.1"/>
    </source>
</evidence>
<dbReference type="GO" id="GO:0003677">
    <property type="term" value="F:DNA binding"/>
    <property type="evidence" value="ECO:0007669"/>
    <property type="project" value="TreeGrafter"/>
</dbReference>